<gene>
    <name evidence="1" type="ORF">MLD38_038072</name>
</gene>
<dbReference type="Proteomes" id="UP001057402">
    <property type="component" value="Chromosome 12"/>
</dbReference>
<evidence type="ECO:0000313" key="1">
    <source>
        <dbReference type="EMBL" id="KAI4302311.1"/>
    </source>
</evidence>
<dbReference type="EMBL" id="CM042891">
    <property type="protein sequence ID" value="KAI4302311.1"/>
    <property type="molecule type" value="Genomic_DNA"/>
</dbReference>
<protein>
    <submittedName>
        <fullName evidence="1">Uncharacterized protein</fullName>
    </submittedName>
</protein>
<comment type="caution">
    <text evidence="1">The sequence shown here is derived from an EMBL/GenBank/DDBJ whole genome shotgun (WGS) entry which is preliminary data.</text>
</comment>
<proteinExistence type="predicted"/>
<sequence>MSAAAAVALSPGFRFHPSDEELILYYLKRKALEKRVPADVIVDIDIYKFEPWELAGQSKMDIGANEWYFYCKLDRKYSASERVKRSTAMGYWKLTGRPLAIKAGLNLIGFKRTLVFYYGRGPRSQRTNWIMYEYESHDNEGEPAASRKALGHYILCKVLHKISTGRPWEHQHGPFQQEQQNETTPGEPSQVNLEVFDHNQEGGMPITPGQNSNPLPLQKREGKGPMHIVSEGSGSCSNTVNTGKPLEEHMEFISGMQEELYKISLESEILKQQKSDAEWFVHNLESWIQHFTMENKLMKAKLGINQQ</sequence>
<accession>A0ACB9KYR6</accession>
<organism evidence="1 2">
    <name type="scientific">Melastoma candidum</name>
    <dbReference type="NCBI Taxonomy" id="119954"/>
    <lineage>
        <taxon>Eukaryota</taxon>
        <taxon>Viridiplantae</taxon>
        <taxon>Streptophyta</taxon>
        <taxon>Embryophyta</taxon>
        <taxon>Tracheophyta</taxon>
        <taxon>Spermatophyta</taxon>
        <taxon>Magnoliopsida</taxon>
        <taxon>eudicotyledons</taxon>
        <taxon>Gunneridae</taxon>
        <taxon>Pentapetalae</taxon>
        <taxon>rosids</taxon>
        <taxon>malvids</taxon>
        <taxon>Myrtales</taxon>
        <taxon>Melastomataceae</taxon>
        <taxon>Melastomatoideae</taxon>
        <taxon>Melastomateae</taxon>
        <taxon>Melastoma</taxon>
    </lineage>
</organism>
<reference evidence="2" key="1">
    <citation type="journal article" date="2023" name="Front. Plant Sci.">
        <title>Chromosomal-level genome assembly of Melastoma candidum provides insights into trichome evolution.</title>
        <authorList>
            <person name="Zhong Y."/>
            <person name="Wu W."/>
            <person name="Sun C."/>
            <person name="Zou P."/>
            <person name="Liu Y."/>
            <person name="Dai S."/>
            <person name="Zhou R."/>
        </authorList>
    </citation>
    <scope>NUCLEOTIDE SEQUENCE [LARGE SCALE GENOMIC DNA]</scope>
</reference>
<evidence type="ECO:0000313" key="2">
    <source>
        <dbReference type="Proteomes" id="UP001057402"/>
    </source>
</evidence>
<name>A0ACB9KYR6_9MYRT</name>
<keyword evidence="2" id="KW-1185">Reference proteome</keyword>